<evidence type="ECO:0000313" key="2">
    <source>
        <dbReference type="Proteomes" id="UP000510721"/>
    </source>
</evidence>
<dbReference type="RefSeq" id="WP_180941232.1">
    <property type="nucleotide sequence ID" value="NZ_CP041238.1"/>
</dbReference>
<name>A0A859QN05_9HYPH</name>
<proteinExistence type="predicted"/>
<evidence type="ECO:0000313" key="1">
    <source>
        <dbReference type="EMBL" id="QLL61686.1"/>
    </source>
</evidence>
<gene>
    <name evidence="1" type="ORF">FKV68_09620</name>
</gene>
<organism evidence="1 2">
    <name type="scientific">Sinorhizobium mexicanum</name>
    <dbReference type="NCBI Taxonomy" id="375549"/>
    <lineage>
        <taxon>Bacteria</taxon>
        <taxon>Pseudomonadati</taxon>
        <taxon>Pseudomonadota</taxon>
        <taxon>Alphaproteobacteria</taxon>
        <taxon>Hyphomicrobiales</taxon>
        <taxon>Rhizobiaceae</taxon>
        <taxon>Sinorhizobium/Ensifer group</taxon>
        <taxon>Sinorhizobium</taxon>
    </lineage>
</organism>
<dbReference type="Proteomes" id="UP000510721">
    <property type="component" value="Chromosome"/>
</dbReference>
<dbReference type="KEGG" id="emx:FKV68_09620"/>
<keyword evidence="2" id="KW-1185">Reference proteome</keyword>
<dbReference type="AlphaFoldDB" id="A0A859QN05"/>
<reference evidence="1 2" key="1">
    <citation type="submission" date="2019-06" db="EMBL/GenBank/DDBJ databases">
        <title>Complete genome sequence of Ensifer mexicanus ITTG R7 isolated from nodules of Acacia angustissima (Mill.) Kuntze.</title>
        <authorList>
            <person name="Rincon-Rosales R."/>
            <person name="Rogel M.A."/>
            <person name="Guerrero G."/>
            <person name="Rincon-Molina C.I."/>
            <person name="Lopez-Lopez A."/>
            <person name="Martinez-Romero E."/>
        </authorList>
    </citation>
    <scope>NUCLEOTIDE SEQUENCE [LARGE SCALE GENOMIC DNA]</scope>
    <source>
        <strain evidence="1 2">ITTG R7</strain>
    </source>
</reference>
<sequence>MDHNRSFALPFGYRVTFKLDGNHLECGWEPDFPDAIRQPRARRRFLAAYREARADFLSDVATVAGIRLAVIDVDGVAVVEPGTRQ</sequence>
<dbReference type="EMBL" id="CP041238">
    <property type="protein sequence ID" value="QLL61686.1"/>
    <property type="molecule type" value="Genomic_DNA"/>
</dbReference>
<protein>
    <submittedName>
        <fullName evidence="1">Uncharacterized protein</fullName>
    </submittedName>
</protein>
<accession>A0A859QN05</accession>